<comment type="caution">
    <text evidence="3">The sequence shown here is derived from an EMBL/GenBank/DDBJ whole genome shotgun (WGS) entry which is preliminary data.</text>
</comment>
<keyword evidence="4" id="KW-1185">Reference proteome</keyword>
<feature type="domain" description="Thioredoxin-like fold" evidence="2">
    <location>
        <begin position="63"/>
        <end position="208"/>
    </location>
</feature>
<gene>
    <name evidence="3" type="ORF">GCM10023171_20580</name>
</gene>
<sequence>MATAKGRTSGFVIGITAAVVVVLIALVGVVVWMNNKATDPGAAPKGSIINSDTGAITTGTGTDKVTLFVDFQCPVCKNFETAYGADLQKLAKDNKITLEYHPIAILDRLSQGTNYSSRSGGSAYCVAQSKPSSFLDYLNTLFANQPAENSTGLTDAQLVDYAKQSGADKAADCITKQTYFKYPTAQATAHQITGTPTVEVNGARLDLTKATDLAKLTAILTKNGIQPGQ</sequence>
<evidence type="ECO:0000313" key="4">
    <source>
        <dbReference type="Proteomes" id="UP001500731"/>
    </source>
</evidence>
<keyword evidence="1" id="KW-0812">Transmembrane</keyword>
<name>A0ABP8PGA0_9MICO</name>
<proteinExistence type="predicted"/>
<feature type="transmembrane region" description="Helical" evidence="1">
    <location>
        <begin position="12"/>
        <end position="33"/>
    </location>
</feature>
<dbReference type="Proteomes" id="UP001500731">
    <property type="component" value="Unassembled WGS sequence"/>
</dbReference>
<dbReference type="CDD" id="cd02972">
    <property type="entry name" value="DsbA_family"/>
    <property type="match status" value="1"/>
</dbReference>
<dbReference type="EMBL" id="BAABGP010000014">
    <property type="protein sequence ID" value="GAA4485744.1"/>
    <property type="molecule type" value="Genomic_DNA"/>
</dbReference>
<evidence type="ECO:0000313" key="3">
    <source>
        <dbReference type="EMBL" id="GAA4485744.1"/>
    </source>
</evidence>
<reference evidence="4" key="1">
    <citation type="journal article" date="2019" name="Int. J. Syst. Evol. Microbiol.">
        <title>The Global Catalogue of Microorganisms (GCM) 10K type strain sequencing project: providing services to taxonomists for standard genome sequencing and annotation.</title>
        <authorList>
            <consortium name="The Broad Institute Genomics Platform"/>
            <consortium name="The Broad Institute Genome Sequencing Center for Infectious Disease"/>
            <person name="Wu L."/>
            <person name="Ma J."/>
        </authorList>
    </citation>
    <scope>NUCLEOTIDE SEQUENCE [LARGE SCALE GENOMIC DNA]</scope>
    <source>
        <strain evidence="4">JCM 17839</strain>
    </source>
</reference>
<dbReference type="Gene3D" id="3.40.30.10">
    <property type="entry name" value="Glutaredoxin"/>
    <property type="match status" value="1"/>
</dbReference>
<dbReference type="InterPro" id="IPR036249">
    <property type="entry name" value="Thioredoxin-like_sf"/>
</dbReference>
<dbReference type="RefSeq" id="WP_345186689.1">
    <property type="nucleotide sequence ID" value="NZ_BAABGP010000014.1"/>
</dbReference>
<keyword evidence="1" id="KW-0472">Membrane</keyword>
<keyword evidence="1" id="KW-1133">Transmembrane helix</keyword>
<accession>A0ABP8PGA0</accession>
<dbReference type="SUPFAM" id="SSF52833">
    <property type="entry name" value="Thioredoxin-like"/>
    <property type="match status" value="1"/>
</dbReference>
<evidence type="ECO:0000259" key="2">
    <source>
        <dbReference type="Pfam" id="PF13462"/>
    </source>
</evidence>
<protein>
    <submittedName>
        <fullName evidence="3">DsbA family protein</fullName>
    </submittedName>
</protein>
<dbReference type="InterPro" id="IPR012336">
    <property type="entry name" value="Thioredoxin-like_fold"/>
</dbReference>
<evidence type="ECO:0000256" key="1">
    <source>
        <dbReference type="SAM" id="Phobius"/>
    </source>
</evidence>
<organism evidence="3 4">
    <name type="scientific">Microbacterium panaciterrae</name>
    <dbReference type="NCBI Taxonomy" id="985759"/>
    <lineage>
        <taxon>Bacteria</taxon>
        <taxon>Bacillati</taxon>
        <taxon>Actinomycetota</taxon>
        <taxon>Actinomycetes</taxon>
        <taxon>Micrococcales</taxon>
        <taxon>Microbacteriaceae</taxon>
        <taxon>Microbacterium</taxon>
    </lineage>
</organism>
<dbReference type="Pfam" id="PF13462">
    <property type="entry name" value="Thioredoxin_4"/>
    <property type="match status" value="1"/>
</dbReference>